<evidence type="ECO:0000256" key="1">
    <source>
        <dbReference type="SAM" id="Phobius"/>
    </source>
</evidence>
<dbReference type="Proteomes" id="UP000515570">
    <property type="component" value="Chromosome"/>
</dbReference>
<dbReference type="EMBL" id="CP059833">
    <property type="protein sequence ID" value="QMV84847.1"/>
    <property type="molecule type" value="Genomic_DNA"/>
</dbReference>
<feature type="transmembrane region" description="Helical" evidence="1">
    <location>
        <begin position="6"/>
        <end position="26"/>
    </location>
</feature>
<sequence length="182" mass="20325">MISSEIAIWIGSLSTLGAFIVTFTQIKIELTSRIKREKQEFKQIELYQASKISGWLHIGNSIPNCTSFIIHNGSELPIYNVVASLVIYSGSGPHSSEEVRSLEKKAGNYLYLRKASSSVPPGSRIVSFENSWGGMSRKPGIEIAFTDTNGIHWIRRHNGKLDKIPVDPIRFLEVPVPYSDSF</sequence>
<keyword evidence="1" id="KW-0472">Membrane</keyword>
<name>A0A7G5FE06_9CORY</name>
<organism evidence="2 3">
    <name type="scientific">Corynebacterium hindlerae</name>
    <dbReference type="NCBI Taxonomy" id="699041"/>
    <lineage>
        <taxon>Bacteria</taxon>
        <taxon>Bacillati</taxon>
        <taxon>Actinomycetota</taxon>
        <taxon>Actinomycetes</taxon>
        <taxon>Mycobacteriales</taxon>
        <taxon>Corynebacteriaceae</taxon>
        <taxon>Corynebacterium</taxon>
    </lineage>
</organism>
<accession>A0A7G5FE06</accession>
<evidence type="ECO:0000313" key="2">
    <source>
        <dbReference type="EMBL" id="QMV84847.1"/>
    </source>
</evidence>
<evidence type="ECO:0000313" key="3">
    <source>
        <dbReference type="Proteomes" id="UP000515570"/>
    </source>
</evidence>
<gene>
    <name evidence="2" type="ORF">HW450_10970</name>
</gene>
<keyword evidence="3" id="KW-1185">Reference proteome</keyword>
<dbReference type="AlphaFoldDB" id="A0A7G5FE06"/>
<reference evidence="2 3" key="1">
    <citation type="submission" date="2020-07" db="EMBL/GenBank/DDBJ databases">
        <title>non toxigenic Corynebacterium sp. nov from a clinical source.</title>
        <authorList>
            <person name="Bernier A.-M."/>
            <person name="Bernard K."/>
        </authorList>
    </citation>
    <scope>NUCLEOTIDE SEQUENCE [LARGE SCALE GENOMIC DNA]</scope>
    <source>
        <strain evidence="3">NML 93-0612</strain>
    </source>
</reference>
<dbReference type="RefSeq" id="WP_182385654.1">
    <property type="nucleotide sequence ID" value="NZ_CP059833.1"/>
</dbReference>
<keyword evidence="1" id="KW-1133">Transmembrane helix</keyword>
<proteinExistence type="predicted"/>
<keyword evidence="1" id="KW-0812">Transmembrane</keyword>
<protein>
    <submittedName>
        <fullName evidence="2">Uncharacterized protein</fullName>
    </submittedName>
</protein>